<sequence length="345" mass="38455">MVVSDLEVPDTIHFDPNGDVRLLVPAPTPDSEETAKTFIVSSRVMGLACNAWDRMLNGHFKESQGAGADGDVREVAFPDDDAAALMVLLNIIHLRFKEVPYQLPFATLVELAVLTDKYDLTTLVRPWYFTWMAGMQGHLLAPGFEQWLWVAWEFGHLDNFKTLADHLVRTVRVNGSLSEDGRLMCVTQGGKVLDPLDISQHMPPDIIENIIAIQQKVISAILDVYYKTLENYTSAYNSGRTVCQSEAGKRFECDAMAFGSLVLPLQQTGLGLVRTFAATEQLSVEELSAKLQGIQVMHYHEESNCISKGMDKVIREIVQSMVSSIPCPLLPSHLSHIARQREILN</sequence>
<gene>
    <name evidence="1" type="ORF">K452DRAFT_158783</name>
</gene>
<protein>
    <recommendedName>
        <fullName evidence="3">BTB domain-containing protein</fullName>
    </recommendedName>
</protein>
<dbReference type="GeneID" id="54293124"/>
<name>A0A6A6AVT6_9PEZI</name>
<dbReference type="RefSeq" id="XP_033391528.1">
    <property type="nucleotide sequence ID" value="XM_033535630.1"/>
</dbReference>
<evidence type="ECO:0000313" key="2">
    <source>
        <dbReference type="Proteomes" id="UP000799438"/>
    </source>
</evidence>
<dbReference type="Gene3D" id="3.30.710.10">
    <property type="entry name" value="Potassium Channel Kv1.1, Chain A"/>
    <property type="match status" value="1"/>
</dbReference>
<dbReference type="EMBL" id="ML995550">
    <property type="protein sequence ID" value="KAF2135810.1"/>
    <property type="molecule type" value="Genomic_DNA"/>
</dbReference>
<dbReference type="InterPro" id="IPR011333">
    <property type="entry name" value="SKP1/BTB/POZ_sf"/>
</dbReference>
<dbReference type="Proteomes" id="UP000799438">
    <property type="component" value="Unassembled WGS sequence"/>
</dbReference>
<evidence type="ECO:0000313" key="1">
    <source>
        <dbReference type="EMBL" id="KAF2135810.1"/>
    </source>
</evidence>
<evidence type="ECO:0008006" key="3">
    <source>
        <dbReference type="Google" id="ProtNLM"/>
    </source>
</evidence>
<proteinExistence type="predicted"/>
<reference evidence="1" key="1">
    <citation type="journal article" date="2020" name="Stud. Mycol.">
        <title>101 Dothideomycetes genomes: a test case for predicting lifestyles and emergence of pathogens.</title>
        <authorList>
            <person name="Haridas S."/>
            <person name="Albert R."/>
            <person name="Binder M."/>
            <person name="Bloem J."/>
            <person name="Labutti K."/>
            <person name="Salamov A."/>
            <person name="Andreopoulos B."/>
            <person name="Baker S."/>
            <person name="Barry K."/>
            <person name="Bills G."/>
            <person name="Bluhm B."/>
            <person name="Cannon C."/>
            <person name="Castanera R."/>
            <person name="Culley D."/>
            <person name="Daum C."/>
            <person name="Ezra D."/>
            <person name="Gonzalez J."/>
            <person name="Henrissat B."/>
            <person name="Kuo A."/>
            <person name="Liang C."/>
            <person name="Lipzen A."/>
            <person name="Lutzoni F."/>
            <person name="Magnuson J."/>
            <person name="Mondo S."/>
            <person name="Nolan M."/>
            <person name="Ohm R."/>
            <person name="Pangilinan J."/>
            <person name="Park H.-J."/>
            <person name="Ramirez L."/>
            <person name="Alfaro M."/>
            <person name="Sun H."/>
            <person name="Tritt A."/>
            <person name="Yoshinaga Y."/>
            <person name="Zwiers L.-H."/>
            <person name="Turgeon B."/>
            <person name="Goodwin S."/>
            <person name="Spatafora J."/>
            <person name="Crous P."/>
            <person name="Grigoriev I."/>
        </authorList>
    </citation>
    <scope>NUCLEOTIDE SEQUENCE</scope>
    <source>
        <strain evidence="1">CBS 121167</strain>
    </source>
</reference>
<accession>A0A6A6AVT6</accession>
<dbReference type="AlphaFoldDB" id="A0A6A6AVT6"/>
<dbReference type="OrthoDB" id="5275938at2759"/>
<keyword evidence="2" id="KW-1185">Reference proteome</keyword>
<organism evidence="1 2">
    <name type="scientific">Aplosporella prunicola CBS 121167</name>
    <dbReference type="NCBI Taxonomy" id="1176127"/>
    <lineage>
        <taxon>Eukaryota</taxon>
        <taxon>Fungi</taxon>
        <taxon>Dikarya</taxon>
        <taxon>Ascomycota</taxon>
        <taxon>Pezizomycotina</taxon>
        <taxon>Dothideomycetes</taxon>
        <taxon>Dothideomycetes incertae sedis</taxon>
        <taxon>Botryosphaeriales</taxon>
        <taxon>Aplosporellaceae</taxon>
        <taxon>Aplosporella</taxon>
    </lineage>
</organism>